<dbReference type="EMBL" id="JAAAUY010001169">
    <property type="protein sequence ID" value="KAF9324021.1"/>
    <property type="molecule type" value="Genomic_DNA"/>
</dbReference>
<feature type="region of interest" description="Disordered" evidence="1">
    <location>
        <begin position="279"/>
        <end position="301"/>
    </location>
</feature>
<feature type="compositionally biased region" description="Basic and acidic residues" evidence="1">
    <location>
        <begin position="71"/>
        <end position="96"/>
    </location>
</feature>
<feature type="compositionally biased region" description="Basic residues" evidence="1">
    <location>
        <begin position="162"/>
        <end position="173"/>
    </location>
</feature>
<keyword evidence="4" id="KW-1185">Reference proteome</keyword>
<sequence>MPFLSLSNPRNRASLVVFLLLLELMTILWLRRSSSERAPSVFPSSSQEQEPPYLLHKVIHQKKSKFSNPEGHYERIEVQAEELKERSGAKEDKPTPNEHGNGQSREPMAKNPDQHHHHQPVPDTQEKIRKPDQTEPIPTIPMPSPNKVVAPIMTLTEDRRPKANKKTRTRKSKNAKEKNKNNKPQKSILERKLGQLIPALDENGVVIEDHFISPRDSDGDGVPDYYVLLRPSTNRYMMDVGLFDEDAVVPPAPAVLSPVIIASQPTVIPIVVPMVPVSPLEAPPPAASPPSPPPPPPAPVA</sequence>
<evidence type="ECO:0000313" key="3">
    <source>
        <dbReference type="EMBL" id="KAF9324021.1"/>
    </source>
</evidence>
<keyword evidence="2" id="KW-0812">Transmembrane</keyword>
<organism evidence="3 4">
    <name type="scientific">Podila minutissima</name>
    <dbReference type="NCBI Taxonomy" id="64525"/>
    <lineage>
        <taxon>Eukaryota</taxon>
        <taxon>Fungi</taxon>
        <taxon>Fungi incertae sedis</taxon>
        <taxon>Mucoromycota</taxon>
        <taxon>Mortierellomycotina</taxon>
        <taxon>Mortierellomycetes</taxon>
        <taxon>Mortierellales</taxon>
        <taxon>Mortierellaceae</taxon>
        <taxon>Podila</taxon>
    </lineage>
</organism>
<feature type="region of interest" description="Disordered" evidence="1">
    <location>
        <begin position="61"/>
        <end position="189"/>
    </location>
</feature>
<reference evidence="3" key="1">
    <citation type="journal article" date="2020" name="Fungal Divers.">
        <title>Resolving the Mortierellaceae phylogeny through synthesis of multi-gene phylogenetics and phylogenomics.</title>
        <authorList>
            <person name="Vandepol N."/>
            <person name="Liber J."/>
            <person name="Desiro A."/>
            <person name="Na H."/>
            <person name="Kennedy M."/>
            <person name="Barry K."/>
            <person name="Grigoriev I.V."/>
            <person name="Miller A.N."/>
            <person name="O'Donnell K."/>
            <person name="Stajich J.E."/>
            <person name="Bonito G."/>
        </authorList>
    </citation>
    <scope>NUCLEOTIDE SEQUENCE</scope>
    <source>
        <strain evidence="3">NVP1</strain>
    </source>
</reference>
<evidence type="ECO:0000256" key="1">
    <source>
        <dbReference type="SAM" id="MobiDB-lite"/>
    </source>
</evidence>
<feature type="compositionally biased region" description="Basic and acidic residues" evidence="1">
    <location>
        <begin position="124"/>
        <end position="133"/>
    </location>
</feature>
<accession>A0A9P5SEM8</accession>
<feature type="compositionally biased region" description="Pro residues" evidence="1">
    <location>
        <begin position="281"/>
        <end position="301"/>
    </location>
</feature>
<dbReference type="AlphaFoldDB" id="A0A9P5SEM8"/>
<comment type="caution">
    <text evidence="3">The sequence shown here is derived from an EMBL/GenBank/DDBJ whole genome shotgun (WGS) entry which is preliminary data.</text>
</comment>
<evidence type="ECO:0000313" key="4">
    <source>
        <dbReference type="Proteomes" id="UP000696485"/>
    </source>
</evidence>
<protein>
    <submittedName>
        <fullName evidence="3">Uncharacterized protein</fullName>
    </submittedName>
</protein>
<proteinExistence type="predicted"/>
<feature type="transmembrane region" description="Helical" evidence="2">
    <location>
        <begin position="12"/>
        <end position="30"/>
    </location>
</feature>
<name>A0A9P5SEM8_9FUNG</name>
<gene>
    <name evidence="3" type="ORF">BG006_000922</name>
</gene>
<dbReference type="Proteomes" id="UP000696485">
    <property type="component" value="Unassembled WGS sequence"/>
</dbReference>
<keyword evidence="2" id="KW-0472">Membrane</keyword>
<keyword evidence="2" id="KW-1133">Transmembrane helix</keyword>
<evidence type="ECO:0000256" key="2">
    <source>
        <dbReference type="SAM" id="Phobius"/>
    </source>
</evidence>